<feature type="signal peptide" evidence="2">
    <location>
        <begin position="1"/>
        <end position="19"/>
    </location>
</feature>
<evidence type="ECO:0000256" key="1">
    <source>
        <dbReference type="SAM" id="MobiDB-lite"/>
    </source>
</evidence>
<gene>
    <name evidence="3" type="ORF">D9611_009815</name>
</gene>
<accession>A0A8H5FJS1</accession>
<organism evidence="3 4">
    <name type="scientific">Ephemerocybe angulata</name>
    <dbReference type="NCBI Taxonomy" id="980116"/>
    <lineage>
        <taxon>Eukaryota</taxon>
        <taxon>Fungi</taxon>
        <taxon>Dikarya</taxon>
        <taxon>Basidiomycota</taxon>
        <taxon>Agaricomycotina</taxon>
        <taxon>Agaricomycetes</taxon>
        <taxon>Agaricomycetidae</taxon>
        <taxon>Agaricales</taxon>
        <taxon>Agaricineae</taxon>
        <taxon>Psathyrellaceae</taxon>
        <taxon>Ephemerocybe</taxon>
    </lineage>
</organism>
<proteinExistence type="predicted"/>
<keyword evidence="4" id="KW-1185">Reference proteome</keyword>
<evidence type="ECO:0000313" key="4">
    <source>
        <dbReference type="Proteomes" id="UP000541558"/>
    </source>
</evidence>
<dbReference type="AlphaFoldDB" id="A0A8H5FJS1"/>
<sequence>MKNLSIIAIISLSAVGTLAAPIPEAADGSIAELDARWLGMLLRGASRAAKSLPEKAGKKMAKKGGNGQDNVVSGQRLKDTTARWTKWLGKEQDPKCVQGWMNTLSRTGGFNGVLRCDKNTKGGPGKGGSYYPSVPHRGSSLPKWMSKGSFPRVKRELAFEDEVEEREFSDEDLEGRDLVPIGGQGVLEREFISELDLDERYLLDFELEEMD</sequence>
<evidence type="ECO:0000256" key="2">
    <source>
        <dbReference type="SAM" id="SignalP"/>
    </source>
</evidence>
<keyword evidence="2" id="KW-0732">Signal</keyword>
<feature type="chain" id="PRO_5034288523" evidence="2">
    <location>
        <begin position="20"/>
        <end position="211"/>
    </location>
</feature>
<evidence type="ECO:0000313" key="3">
    <source>
        <dbReference type="EMBL" id="KAF5339374.1"/>
    </source>
</evidence>
<reference evidence="3 4" key="1">
    <citation type="journal article" date="2020" name="ISME J.">
        <title>Uncovering the hidden diversity of litter-decomposition mechanisms in mushroom-forming fungi.</title>
        <authorList>
            <person name="Floudas D."/>
            <person name="Bentzer J."/>
            <person name="Ahren D."/>
            <person name="Johansson T."/>
            <person name="Persson P."/>
            <person name="Tunlid A."/>
        </authorList>
    </citation>
    <scope>NUCLEOTIDE SEQUENCE [LARGE SCALE GENOMIC DNA]</scope>
    <source>
        <strain evidence="3 4">CBS 175.51</strain>
    </source>
</reference>
<name>A0A8H5FJS1_9AGAR</name>
<dbReference type="EMBL" id="JAACJK010000008">
    <property type="protein sequence ID" value="KAF5339374.1"/>
    <property type="molecule type" value="Genomic_DNA"/>
</dbReference>
<dbReference type="Proteomes" id="UP000541558">
    <property type="component" value="Unassembled WGS sequence"/>
</dbReference>
<dbReference type="OrthoDB" id="3079815at2759"/>
<feature type="region of interest" description="Disordered" evidence="1">
    <location>
        <begin position="52"/>
        <end position="73"/>
    </location>
</feature>
<protein>
    <submittedName>
        <fullName evidence="3">Uncharacterized protein</fullName>
    </submittedName>
</protein>
<comment type="caution">
    <text evidence="3">The sequence shown here is derived from an EMBL/GenBank/DDBJ whole genome shotgun (WGS) entry which is preliminary data.</text>
</comment>